<organism evidence="1 2">
    <name type="scientific">Athelia psychrophila</name>
    <dbReference type="NCBI Taxonomy" id="1759441"/>
    <lineage>
        <taxon>Eukaryota</taxon>
        <taxon>Fungi</taxon>
        <taxon>Dikarya</taxon>
        <taxon>Basidiomycota</taxon>
        <taxon>Agaricomycotina</taxon>
        <taxon>Agaricomycetes</taxon>
        <taxon>Agaricomycetidae</taxon>
        <taxon>Atheliales</taxon>
        <taxon>Atheliaceae</taxon>
        <taxon>Athelia</taxon>
    </lineage>
</organism>
<dbReference type="EMBL" id="KV417624">
    <property type="protein sequence ID" value="KZP13981.1"/>
    <property type="molecule type" value="Genomic_DNA"/>
</dbReference>
<protein>
    <submittedName>
        <fullName evidence="1">Uncharacterized protein</fullName>
    </submittedName>
</protein>
<reference evidence="1 2" key="1">
    <citation type="journal article" date="2016" name="Mol. Biol. Evol.">
        <title>Comparative Genomics of Early-Diverging Mushroom-Forming Fungi Provides Insights into the Origins of Lignocellulose Decay Capabilities.</title>
        <authorList>
            <person name="Nagy L.G."/>
            <person name="Riley R."/>
            <person name="Tritt A."/>
            <person name="Adam C."/>
            <person name="Daum C."/>
            <person name="Floudas D."/>
            <person name="Sun H."/>
            <person name="Yadav J.S."/>
            <person name="Pangilinan J."/>
            <person name="Larsson K.H."/>
            <person name="Matsuura K."/>
            <person name="Barry K."/>
            <person name="Labutti K."/>
            <person name="Kuo R."/>
            <person name="Ohm R.A."/>
            <person name="Bhattacharya S.S."/>
            <person name="Shirouzu T."/>
            <person name="Yoshinaga Y."/>
            <person name="Martin F.M."/>
            <person name="Grigoriev I.V."/>
            <person name="Hibbett D.S."/>
        </authorList>
    </citation>
    <scope>NUCLEOTIDE SEQUENCE [LARGE SCALE GENOMIC DNA]</scope>
    <source>
        <strain evidence="1 2">CBS 109695</strain>
    </source>
</reference>
<sequence>MIASLSTAFTKGKLLCFFLNYVKVGGSISSLELVDLNERPSFLPFSADSELYGEWCQLFHALGEAMPFLVAIPQGASDAVQVMTATVHIMDHGKSTSPTGDPTESLNIRWLHCKSIHAPELW</sequence>
<dbReference type="AlphaFoldDB" id="A0A166CTD1"/>
<dbReference type="Proteomes" id="UP000076532">
    <property type="component" value="Unassembled WGS sequence"/>
</dbReference>
<accession>A0A166CTD1</accession>
<proteinExistence type="predicted"/>
<keyword evidence="2" id="KW-1185">Reference proteome</keyword>
<gene>
    <name evidence="1" type="ORF">FIBSPDRAFT_868707</name>
</gene>
<evidence type="ECO:0000313" key="1">
    <source>
        <dbReference type="EMBL" id="KZP13981.1"/>
    </source>
</evidence>
<name>A0A166CTD1_9AGAM</name>
<evidence type="ECO:0000313" key="2">
    <source>
        <dbReference type="Proteomes" id="UP000076532"/>
    </source>
</evidence>